<evidence type="ECO:0000313" key="2">
    <source>
        <dbReference type="EMBL" id="JAD86187.1"/>
    </source>
</evidence>
<evidence type="ECO:0000256" key="1">
    <source>
        <dbReference type="SAM" id="MobiDB-lite"/>
    </source>
</evidence>
<sequence length="77" mass="8838">MSSLQARAFPSFMNNETGLSTPQLSGQSFHHDPQIQQLQWCRCPMIVRQRTYQHSFSSNLRMEVSIAQSACDNSRFS</sequence>
<accession>A0A0A9DR03</accession>
<feature type="compositionally biased region" description="Polar residues" evidence="1">
    <location>
        <begin position="12"/>
        <end position="28"/>
    </location>
</feature>
<reference evidence="2" key="2">
    <citation type="journal article" date="2015" name="Data Brief">
        <title>Shoot transcriptome of the giant reed, Arundo donax.</title>
        <authorList>
            <person name="Barrero R.A."/>
            <person name="Guerrero F.D."/>
            <person name="Moolhuijzen P."/>
            <person name="Goolsby J.A."/>
            <person name="Tidwell J."/>
            <person name="Bellgard S.E."/>
            <person name="Bellgard M.I."/>
        </authorList>
    </citation>
    <scope>NUCLEOTIDE SEQUENCE</scope>
    <source>
        <tissue evidence="2">Shoot tissue taken approximately 20 cm above the soil surface</tissue>
    </source>
</reference>
<reference evidence="2" key="1">
    <citation type="submission" date="2014-09" db="EMBL/GenBank/DDBJ databases">
        <authorList>
            <person name="Magalhaes I.L.F."/>
            <person name="Oliveira U."/>
            <person name="Santos F.R."/>
            <person name="Vidigal T.H.D.A."/>
            <person name="Brescovit A.D."/>
            <person name="Santos A.J."/>
        </authorList>
    </citation>
    <scope>NUCLEOTIDE SEQUENCE</scope>
    <source>
        <tissue evidence="2">Shoot tissue taken approximately 20 cm above the soil surface</tissue>
    </source>
</reference>
<proteinExistence type="predicted"/>
<name>A0A0A9DR03_ARUDO</name>
<feature type="region of interest" description="Disordered" evidence="1">
    <location>
        <begin position="1"/>
        <end position="28"/>
    </location>
</feature>
<organism evidence="2">
    <name type="scientific">Arundo donax</name>
    <name type="common">Giant reed</name>
    <name type="synonym">Donax arundinaceus</name>
    <dbReference type="NCBI Taxonomy" id="35708"/>
    <lineage>
        <taxon>Eukaryota</taxon>
        <taxon>Viridiplantae</taxon>
        <taxon>Streptophyta</taxon>
        <taxon>Embryophyta</taxon>
        <taxon>Tracheophyta</taxon>
        <taxon>Spermatophyta</taxon>
        <taxon>Magnoliopsida</taxon>
        <taxon>Liliopsida</taxon>
        <taxon>Poales</taxon>
        <taxon>Poaceae</taxon>
        <taxon>PACMAD clade</taxon>
        <taxon>Arundinoideae</taxon>
        <taxon>Arundineae</taxon>
        <taxon>Arundo</taxon>
    </lineage>
</organism>
<dbReference type="EMBL" id="GBRH01211708">
    <property type="protein sequence ID" value="JAD86187.1"/>
    <property type="molecule type" value="Transcribed_RNA"/>
</dbReference>
<protein>
    <submittedName>
        <fullName evidence="2">Uncharacterized protein</fullName>
    </submittedName>
</protein>
<dbReference type="AlphaFoldDB" id="A0A0A9DR03"/>